<dbReference type="InterPro" id="IPR042427">
    <property type="entry name" value="ZFYV1"/>
</dbReference>
<dbReference type="InterPro" id="IPR013083">
    <property type="entry name" value="Znf_RING/FYVE/PHD"/>
</dbReference>
<dbReference type="Gene3D" id="3.30.40.10">
    <property type="entry name" value="Zinc/RING finger domain, C3HC4 (zinc finger)"/>
    <property type="match status" value="2"/>
</dbReference>
<evidence type="ECO:0000256" key="3">
    <source>
        <dbReference type="ARBA" id="ARBA00022833"/>
    </source>
</evidence>
<dbReference type="GO" id="GO:0008270">
    <property type="term" value="F:zinc ion binding"/>
    <property type="evidence" value="ECO:0007669"/>
    <property type="project" value="UniProtKB-KW"/>
</dbReference>
<organism evidence="6 7">
    <name type="scientific">Dreissena polymorpha</name>
    <name type="common">Zebra mussel</name>
    <name type="synonym">Mytilus polymorpha</name>
    <dbReference type="NCBI Taxonomy" id="45954"/>
    <lineage>
        <taxon>Eukaryota</taxon>
        <taxon>Metazoa</taxon>
        <taxon>Spiralia</taxon>
        <taxon>Lophotrochozoa</taxon>
        <taxon>Mollusca</taxon>
        <taxon>Bivalvia</taxon>
        <taxon>Autobranchia</taxon>
        <taxon>Heteroconchia</taxon>
        <taxon>Euheterodonta</taxon>
        <taxon>Imparidentia</taxon>
        <taxon>Neoheterodontei</taxon>
        <taxon>Myida</taxon>
        <taxon>Dreissenoidea</taxon>
        <taxon>Dreissenidae</taxon>
        <taxon>Dreissena</taxon>
    </lineage>
</organism>
<gene>
    <name evidence="6" type="ORF">DPMN_093329</name>
</gene>
<dbReference type="PANTHER" id="PTHR46624">
    <property type="entry name" value="AGAP002036-PA"/>
    <property type="match status" value="1"/>
</dbReference>
<dbReference type="SUPFAM" id="SSF52540">
    <property type="entry name" value="P-loop containing nucleoside triphosphate hydrolases"/>
    <property type="match status" value="1"/>
</dbReference>
<keyword evidence="3" id="KW-0862">Zinc</keyword>
<dbReference type="AlphaFoldDB" id="A0A9D4L3V6"/>
<proteinExistence type="predicted"/>
<reference evidence="6" key="1">
    <citation type="journal article" date="2019" name="bioRxiv">
        <title>The Genome of the Zebra Mussel, Dreissena polymorpha: A Resource for Invasive Species Research.</title>
        <authorList>
            <person name="McCartney M.A."/>
            <person name="Auch B."/>
            <person name="Kono T."/>
            <person name="Mallez S."/>
            <person name="Zhang Y."/>
            <person name="Obille A."/>
            <person name="Becker A."/>
            <person name="Abrahante J.E."/>
            <person name="Garbe J."/>
            <person name="Badalamenti J.P."/>
            <person name="Herman A."/>
            <person name="Mangelson H."/>
            <person name="Liachko I."/>
            <person name="Sullivan S."/>
            <person name="Sone E.D."/>
            <person name="Koren S."/>
            <person name="Silverstein K.A.T."/>
            <person name="Beckman K.B."/>
            <person name="Gohl D.M."/>
        </authorList>
    </citation>
    <scope>NUCLEOTIDE SEQUENCE</scope>
    <source>
        <strain evidence="6">Duluth1</strain>
        <tissue evidence="6">Whole animal</tissue>
    </source>
</reference>
<dbReference type="GO" id="GO:0140042">
    <property type="term" value="P:lipid droplet formation"/>
    <property type="evidence" value="ECO:0007669"/>
    <property type="project" value="TreeGrafter"/>
</dbReference>
<feature type="domain" description="FYVE-type" evidence="5">
    <location>
        <begin position="663"/>
        <end position="718"/>
    </location>
</feature>
<reference evidence="6" key="2">
    <citation type="submission" date="2020-11" db="EMBL/GenBank/DDBJ databases">
        <authorList>
            <person name="McCartney M.A."/>
            <person name="Auch B."/>
            <person name="Kono T."/>
            <person name="Mallez S."/>
            <person name="Becker A."/>
            <person name="Gohl D.M."/>
            <person name="Silverstein K.A.T."/>
            <person name="Koren S."/>
            <person name="Bechman K.B."/>
            <person name="Herman A."/>
            <person name="Abrahante J.E."/>
            <person name="Garbe J."/>
        </authorList>
    </citation>
    <scope>NUCLEOTIDE SEQUENCE</scope>
    <source>
        <strain evidence="6">Duluth1</strain>
        <tissue evidence="6">Whole animal</tissue>
    </source>
</reference>
<dbReference type="GO" id="GO:0005811">
    <property type="term" value="C:lipid droplet"/>
    <property type="evidence" value="ECO:0007669"/>
    <property type="project" value="TreeGrafter"/>
</dbReference>
<keyword evidence="2 4" id="KW-0863">Zinc-finger</keyword>
<dbReference type="InterPro" id="IPR011011">
    <property type="entry name" value="Znf_FYVE_PHD"/>
</dbReference>
<evidence type="ECO:0000256" key="4">
    <source>
        <dbReference type="PROSITE-ProRule" id="PRU00091"/>
    </source>
</evidence>
<dbReference type="SMART" id="SM00064">
    <property type="entry name" value="FYVE"/>
    <property type="match status" value="2"/>
</dbReference>
<dbReference type="GO" id="GO:0005547">
    <property type="term" value="F:phosphatidylinositol-3,4,5-trisphosphate binding"/>
    <property type="evidence" value="ECO:0007669"/>
    <property type="project" value="TreeGrafter"/>
</dbReference>
<dbReference type="GO" id="GO:0032266">
    <property type="term" value="F:phosphatidylinositol-3-phosphate binding"/>
    <property type="evidence" value="ECO:0007669"/>
    <property type="project" value="TreeGrafter"/>
</dbReference>
<dbReference type="InterPro" id="IPR027417">
    <property type="entry name" value="P-loop_NTPase"/>
</dbReference>
<dbReference type="CDD" id="cd15734">
    <property type="entry name" value="FYVE_ZFYV1"/>
    <property type="match status" value="2"/>
</dbReference>
<protein>
    <recommendedName>
        <fullName evidence="5">FYVE-type domain-containing protein</fullName>
    </recommendedName>
</protein>
<dbReference type="InterPro" id="IPR000306">
    <property type="entry name" value="Znf_FYVE"/>
</dbReference>
<dbReference type="Proteomes" id="UP000828390">
    <property type="component" value="Unassembled WGS sequence"/>
</dbReference>
<comment type="caution">
    <text evidence="6">The sequence shown here is derived from an EMBL/GenBank/DDBJ whole genome shotgun (WGS) entry which is preliminary data.</text>
</comment>
<dbReference type="PROSITE" id="PS50178">
    <property type="entry name" value="ZF_FYVE"/>
    <property type="match status" value="2"/>
</dbReference>
<accession>A0A9D4L3V6</accession>
<dbReference type="GO" id="GO:0043325">
    <property type="term" value="F:phosphatidylinositol-3,4-bisphosphate binding"/>
    <property type="evidence" value="ECO:0007669"/>
    <property type="project" value="TreeGrafter"/>
</dbReference>
<dbReference type="Pfam" id="PF01363">
    <property type="entry name" value="FYVE"/>
    <property type="match status" value="2"/>
</dbReference>
<sequence>MATLNKRKYRTRSSKKHCEEKFCCLTEGAVAFYFCIQCKTNQCQNCESEIHKSKLKFDFHDRQSIDSPPYEDLCQIASLLNNLECEDSNFADLHCDNCERNFCRYCFDVYHNKDSRKTHRKYSVKEYRQRQAEAAAIKACSLKPLSPVSQFDDSLTFLSCPQISDSLEDSGMMYNSVHSDISQNSIPDLLTDSNKQDMHSLTKALEESQIDEQYADCDSFLLVDEQETLQVIDNEDFTNKLKCDKDSLVKVVSIFGNTGDGKSHTLNHTFFGGKEVFKTSAHQASCTVGVWASYDQENSAIVVDTEGLLGVTTNQNQRTRLLLKLLAVSDVVIYRTRAERLHNDMFFFLGDASKAYSKHFTEELRAVSKRNKMSLDIVNMSPSVVIFHETQNTNVLGKAGEGAETTLRERFKELECTMNFSDLKYVGTKTARDQLTDFSKLRRAVQEQLHNNTIRAPRKPEIVFKTFQVLNDKFSGEIEKHVYETFPDQYFTCGAKCQSCGARCVRSMNHNLAEEDHITDKGTKCKYQHQFENKVYYCRKCYRDGKPVRVVPKTSSSKDSAWVGVAKYVWAGDILECRNCGIIYRSRQFWYGNPEVESVIHEEVAHVWPEGEKFHIGTHNAAWKVIDGLSYVAGSIGSVSAVPTKVVSDWVADQIAPSYWVPNSKIKKCYKCEARLLDEQKHHCRSCGQGFCDMCSSKKRPVPDRGWTMPVRVCDSCFHVNMTDSNSSTGSDTQVTARKVGESLTSAIDIVSTAISYPLGMLKDSARPAYWVPDDQITKCCVCAETFSLKLPIHHCRACGQGVCSGCSPSQRPVPLRGWDYPVRVCKNCEKKKDKI</sequence>
<feature type="domain" description="FYVE-type" evidence="5">
    <location>
        <begin position="774"/>
        <end position="834"/>
    </location>
</feature>
<keyword evidence="1" id="KW-0479">Metal-binding</keyword>
<dbReference type="InterPro" id="IPR017455">
    <property type="entry name" value="Znf_FYVE-rel"/>
</dbReference>
<evidence type="ECO:0000313" key="7">
    <source>
        <dbReference type="Proteomes" id="UP000828390"/>
    </source>
</evidence>
<evidence type="ECO:0000259" key="5">
    <source>
        <dbReference type="PROSITE" id="PS50178"/>
    </source>
</evidence>
<name>A0A9D4L3V6_DREPO</name>
<evidence type="ECO:0000256" key="1">
    <source>
        <dbReference type="ARBA" id="ARBA00022723"/>
    </source>
</evidence>
<keyword evidence="7" id="KW-1185">Reference proteome</keyword>
<dbReference type="SUPFAM" id="SSF57903">
    <property type="entry name" value="FYVE/PHD zinc finger"/>
    <property type="match status" value="2"/>
</dbReference>
<evidence type="ECO:0000256" key="2">
    <source>
        <dbReference type="ARBA" id="ARBA00022771"/>
    </source>
</evidence>
<dbReference type="OrthoDB" id="68108at2759"/>
<dbReference type="EMBL" id="JAIWYP010000003">
    <property type="protein sequence ID" value="KAH3850854.1"/>
    <property type="molecule type" value="Genomic_DNA"/>
</dbReference>
<dbReference type="Gene3D" id="3.40.50.300">
    <property type="entry name" value="P-loop containing nucleotide triphosphate hydrolases"/>
    <property type="match status" value="1"/>
</dbReference>
<dbReference type="PANTHER" id="PTHR46624:SF4">
    <property type="entry name" value="FYVE-TYPE DOMAIN-CONTAINING PROTEIN"/>
    <property type="match status" value="1"/>
</dbReference>
<dbReference type="GO" id="GO:0005545">
    <property type="term" value="F:1-phosphatidylinositol binding"/>
    <property type="evidence" value="ECO:0007669"/>
    <property type="project" value="TreeGrafter"/>
</dbReference>
<evidence type="ECO:0000313" key="6">
    <source>
        <dbReference type="EMBL" id="KAH3850854.1"/>
    </source>
</evidence>